<dbReference type="PANTHER" id="PTHR33050">
    <property type="entry name" value="REVERSE TRANSCRIPTASE DOMAIN-CONTAINING PROTEIN"/>
    <property type="match status" value="1"/>
</dbReference>
<name>A0A0B7N6S2_9FUNG</name>
<proteinExistence type="predicted"/>
<dbReference type="InterPro" id="IPR000477">
    <property type="entry name" value="RT_dom"/>
</dbReference>
<sequence>MDTTLREVLLMIHRNAYLVPINLSDAFLHIGLHSESRRFLRLKWNDQVYQYRTIAFGLSSSPFVFIKVCRPILEHLRSQGIRISAYLDDWLLVADSKELALQQSQMVVSLLQKLGWIFYLKKSVLAPTQQLEHLVFVLDTRKMTAALPLKKLRDIRRSIKQVLDKPDRHTTPSSDPQLNYAHPGSHVCEPDSQDQCPLGHSTSLGSSKPAGAIVVVPQPPEVERSLDLANHTYTNHLCGREQYGLGMQLESTPSPWLLDSNRSGTVDQLARTQSCFSGPPPNFSPFRALDSLDSNGQYYQHVMHQQKRGDALFGIIGTSNRSLEFVSPAQDSNSGTTHQWSEQQDSRHGIPQDLLQEPVDDQALHLPTHTTSLGVESI</sequence>
<evidence type="ECO:0000256" key="1">
    <source>
        <dbReference type="SAM" id="MobiDB-lite"/>
    </source>
</evidence>
<feature type="region of interest" description="Disordered" evidence="1">
    <location>
        <begin position="327"/>
        <end position="348"/>
    </location>
</feature>
<feature type="domain" description="Reverse transcriptase" evidence="2">
    <location>
        <begin position="1"/>
        <end position="138"/>
    </location>
</feature>
<evidence type="ECO:0000313" key="3">
    <source>
        <dbReference type="EMBL" id="CEP10739.1"/>
    </source>
</evidence>
<keyword evidence="4" id="KW-1185">Reference proteome</keyword>
<dbReference type="InterPro" id="IPR052055">
    <property type="entry name" value="Hepadnavirus_pol/RT"/>
</dbReference>
<feature type="region of interest" description="Disordered" evidence="1">
    <location>
        <begin position="163"/>
        <end position="204"/>
    </location>
</feature>
<dbReference type="OrthoDB" id="2286148at2759"/>
<feature type="compositionally biased region" description="Polar residues" evidence="1">
    <location>
        <begin position="329"/>
        <end position="343"/>
    </location>
</feature>
<dbReference type="STRING" id="35722.A0A0B7N6S2"/>
<dbReference type="PROSITE" id="PS50878">
    <property type="entry name" value="RT_POL"/>
    <property type="match status" value="1"/>
</dbReference>
<gene>
    <name evidence="3" type="primary">PARPA_04504.1 scaffold 14269</name>
</gene>
<dbReference type="Gene3D" id="3.30.70.270">
    <property type="match status" value="1"/>
</dbReference>
<dbReference type="SUPFAM" id="SSF56672">
    <property type="entry name" value="DNA/RNA polymerases"/>
    <property type="match status" value="1"/>
</dbReference>
<organism evidence="3 4">
    <name type="scientific">Parasitella parasitica</name>
    <dbReference type="NCBI Taxonomy" id="35722"/>
    <lineage>
        <taxon>Eukaryota</taxon>
        <taxon>Fungi</taxon>
        <taxon>Fungi incertae sedis</taxon>
        <taxon>Mucoromycota</taxon>
        <taxon>Mucoromycotina</taxon>
        <taxon>Mucoromycetes</taxon>
        <taxon>Mucorales</taxon>
        <taxon>Mucorineae</taxon>
        <taxon>Mucoraceae</taxon>
        <taxon>Parasitella</taxon>
    </lineage>
</organism>
<dbReference type="InterPro" id="IPR043502">
    <property type="entry name" value="DNA/RNA_pol_sf"/>
</dbReference>
<dbReference type="EMBL" id="LN725192">
    <property type="protein sequence ID" value="CEP10739.1"/>
    <property type="molecule type" value="Genomic_DNA"/>
</dbReference>
<dbReference type="InterPro" id="IPR043128">
    <property type="entry name" value="Rev_trsase/Diguanyl_cyclase"/>
</dbReference>
<evidence type="ECO:0000259" key="2">
    <source>
        <dbReference type="PROSITE" id="PS50878"/>
    </source>
</evidence>
<protein>
    <recommendedName>
        <fullName evidence="2">Reverse transcriptase domain-containing protein</fullName>
    </recommendedName>
</protein>
<reference evidence="3 4" key="1">
    <citation type="submission" date="2014-09" db="EMBL/GenBank/DDBJ databases">
        <authorList>
            <person name="Ellenberger Sabrina"/>
        </authorList>
    </citation>
    <scope>NUCLEOTIDE SEQUENCE [LARGE SCALE GENOMIC DNA]</scope>
    <source>
        <strain evidence="3 4">CBS 412.66</strain>
    </source>
</reference>
<dbReference type="PANTHER" id="PTHR33050:SF7">
    <property type="entry name" value="RIBONUCLEASE H"/>
    <property type="match status" value="1"/>
</dbReference>
<evidence type="ECO:0000313" key="4">
    <source>
        <dbReference type="Proteomes" id="UP000054107"/>
    </source>
</evidence>
<dbReference type="Pfam" id="PF00078">
    <property type="entry name" value="RVT_1"/>
    <property type="match status" value="1"/>
</dbReference>
<dbReference type="AlphaFoldDB" id="A0A0B7N6S2"/>
<dbReference type="Gene3D" id="3.10.10.10">
    <property type="entry name" value="HIV Type 1 Reverse Transcriptase, subunit A, domain 1"/>
    <property type="match status" value="1"/>
</dbReference>
<dbReference type="CDD" id="cd03714">
    <property type="entry name" value="RT_DIRS1"/>
    <property type="match status" value="1"/>
</dbReference>
<accession>A0A0B7N6S2</accession>
<dbReference type="Proteomes" id="UP000054107">
    <property type="component" value="Unassembled WGS sequence"/>
</dbReference>